<gene>
    <name evidence="2" type="ORF">SCAZ3_06350</name>
</gene>
<protein>
    <submittedName>
        <fullName evidence="2">Uncharacterized protein</fullName>
    </submittedName>
</protein>
<keyword evidence="1" id="KW-0472">Membrane</keyword>
<reference evidence="2 3" key="1">
    <citation type="journal article" date="2012" name="PLoS ONE">
        <title>Gene Repertoire Evolution of Streptococcus pyogenes Inferred from Phylogenomic Analysis with Streptococcus canis and Streptococcus dysgalactiae.</title>
        <authorList>
            <person name="Lefebure T."/>
            <person name="Richards V.P."/>
            <person name="Lang P."/>
            <person name="Pavinski-Bitar P."/>
            <person name="Stanhope M.J."/>
        </authorList>
    </citation>
    <scope>NUCLEOTIDE SEQUENCE [LARGE SCALE GENOMIC DNA]</scope>
    <source>
        <strain evidence="2 3">FSL Z3-227</strain>
    </source>
</reference>
<comment type="caution">
    <text evidence="2">The sequence shown here is derived from an EMBL/GenBank/DDBJ whole genome shotgun (WGS) entry which is preliminary data.</text>
</comment>
<evidence type="ECO:0000256" key="1">
    <source>
        <dbReference type="SAM" id="Phobius"/>
    </source>
</evidence>
<dbReference type="InterPro" id="IPR027417">
    <property type="entry name" value="P-loop_NTPase"/>
</dbReference>
<dbReference type="AlphaFoldDB" id="A0AAV3FSS2"/>
<dbReference type="SUPFAM" id="SSF52540">
    <property type="entry name" value="P-loop containing nucleoside triphosphate hydrolases"/>
    <property type="match status" value="1"/>
</dbReference>
<keyword evidence="1" id="KW-1133">Transmembrane helix</keyword>
<keyword evidence="1" id="KW-0812">Transmembrane</keyword>
<evidence type="ECO:0000313" key="3">
    <source>
        <dbReference type="Proteomes" id="UP000004423"/>
    </source>
</evidence>
<name>A0AAV3FSS2_STRCB</name>
<sequence length="86" mass="9765">MAYWISLSLTLWFVIMVVVLLALVVVMSHLLSPLYLLTLDEVTSSIDIRTEADLILVMEQDWLIEWGTHSALVAKKGFCAKLQKTE</sequence>
<evidence type="ECO:0000313" key="2">
    <source>
        <dbReference type="EMBL" id="EIQ82004.1"/>
    </source>
</evidence>
<organism evidence="2 3">
    <name type="scientific">Streptococcus canis FSL Z3-227</name>
    <dbReference type="NCBI Taxonomy" id="482234"/>
    <lineage>
        <taxon>Bacteria</taxon>
        <taxon>Bacillati</taxon>
        <taxon>Bacillota</taxon>
        <taxon>Bacilli</taxon>
        <taxon>Lactobacillales</taxon>
        <taxon>Streptococcaceae</taxon>
        <taxon>Streptococcus</taxon>
    </lineage>
</organism>
<feature type="transmembrane region" description="Helical" evidence="1">
    <location>
        <begin position="12"/>
        <end position="37"/>
    </location>
</feature>
<dbReference type="Proteomes" id="UP000004423">
    <property type="component" value="Unassembled WGS sequence"/>
</dbReference>
<proteinExistence type="predicted"/>
<accession>A0AAV3FSS2</accession>
<dbReference type="EMBL" id="AIDX01000001">
    <property type="protein sequence ID" value="EIQ82004.1"/>
    <property type="molecule type" value="Genomic_DNA"/>
</dbReference>